<dbReference type="PROSITE" id="PS51257">
    <property type="entry name" value="PROKAR_LIPOPROTEIN"/>
    <property type="match status" value="1"/>
</dbReference>
<dbReference type="Pfam" id="PF12771">
    <property type="entry name" value="SusD-like_2"/>
    <property type="match status" value="1"/>
</dbReference>
<dbReference type="KEGG" id="dpf:ON006_04285"/>
<name>A0A9E8NEN9_9BACT</name>
<protein>
    <submittedName>
        <fullName evidence="1">SusD/RagB family nutrient-binding outer membrane lipoprotein</fullName>
    </submittedName>
</protein>
<dbReference type="InterPro" id="IPR011990">
    <property type="entry name" value="TPR-like_helical_dom_sf"/>
</dbReference>
<dbReference type="AlphaFoldDB" id="A0A9E8NEN9"/>
<keyword evidence="2" id="KW-1185">Reference proteome</keyword>
<evidence type="ECO:0000313" key="2">
    <source>
        <dbReference type="Proteomes" id="UP001164653"/>
    </source>
</evidence>
<proteinExistence type="predicted"/>
<dbReference type="InterPro" id="IPR041662">
    <property type="entry name" value="SusD-like_2"/>
</dbReference>
<keyword evidence="1" id="KW-0449">Lipoprotein</keyword>
<evidence type="ECO:0000313" key="1">
    <source>
        <dbReference type="EMBL" id="WAC13181.1"/>
    </source>
</evidence>
<dbReference type="EMBL" id="CP112998">
    <property type="protein sequence ID" value="WAC13181.1"/>
    <property type="molecule type" value="Genomic_DNA"/>
</dbReference>
<accession>A0A9E8NEN9</accession>
<sequence length="477" mass="52436">MKKIFLYGASTLFFASACVSGLDEDYNIDPKKATQVPAATLMGNAQFNLSNIITTPDYNYNPFRYYLQYWAAVQYPEESRYNIQAREINTNFWDVLYQDVLSDLREARKTVEADAVVTADEKANQLASIEVLEVYAWSVLVNTYGNIPYGQALDITNVQAVYEDDAAIYTDLIKRLDAAIAAFHTDAPGFGDGDLYYGGDLEHWVKFAHSLKLRIGITLADADAAAAKKICEQAAAHVFSSHADDAQLNYTANPPTASPVYDNLRQRNDNVGANTMVDVLSGLADPRLNEYVRPATAGANAGKYVGGIYGSSNAYAQFAQPSAVIRNPQLPGVLLSYTEVEFLLAEAKMRGFDVGGTAQEHYDKAVTASIVGDWGGSTGEATAYLAKPAVAFDAANWKKSIGTQKWIALYNQPVEGWKEWRRLDFPVLKKPTQAETDIPLRFPYPFTEQNLNAANYQAASAAMGGDVVTSKIFWDVK</sequence>
<dbReference type="Proteomes" id="UP001164653">
    <property type="component" value="Chromosome"/>
</dbReference>
<dbReference type="SUPFAM" id="SSF48452">
    <property type="entry name" value="TPR-like"/>
    <property type="match status" value="1"/>
</dbReference>
<dbReference type="RefSeq" id="WP_244824671.1">
    <property type="nucleotide sequence ID" value="NZ_CP112998.1"/>
</dbReference>
<reference evidence="1" key="1">
    <citation type="submission" date="2022-11" db="EMBL/GenBank/DDBJ databases">
        <title>Dyadobacter pollutisoli sp. nov., isolated from plastic dumped soil.</title>
        <authorList>
            <person name="Kim J.M."/>
            <person name="Kim K.R."/>
            <person name="Lee J.K."/>
            <person name="Hao L."/>
            <person name="Jeon C.O."/>
        </authorList>
    </citation>
    <scope>NUCLEOTIDE SEQUENCE</scope>
    <source>
        <strain evidence="1">U1</strain>
    </source>
</reference>
<gene>
    <name evidence="1" type="ORF">ON006_04285</name>
</gene>
<organism evidence="1 2">
    <name type="scientific">Dyadobacter pollutisoli</name>
    <dbReference type="NCBI Taxonomy" id="2910158"/>
    <lineage>
        <taxon>Bacteria</taxon>
        <taxon>Pseudomonadati</taxon>
        <taxon>Bacteroidota</taxon>
        <taxon>Cytophagia</taxon>
        <taxon>Cytophagales</taxon>
        <taxon>Spirosomataceae</taxon>
        <taxon>Dyadobacter</taxon>
    </lineage>
</organism>
<dbReference type="Gene3D" id="1.25.40.390">
    <property type="match status" value="1"/>
</dbReference>